<keyword evidence="2" id="KW-0325">Glycoprotein</keyword>
<organism evidence="4 5">
    <name type="scientific">Actinomadura rubrobrunea</name>
    <dbReference type="NCBI Taxonomy" id="115335"/>
    <lineage>
        <taxon>Bacteria</taxon>
        <taxon>Bacillati</taxon>
        <taxon>Actinomycetota</taxon>
        <taxon>Actinomycetes</taxon>
        <taxon>Streptosporangiales</taxon>
        <taxon>Thermomonosporaceae</taxon>
        <taxon>Actinomadura</taxon>
    </lineage>
</organism>
<name>A0A9W6UXW2_9ACTN</name>
<dbReference type="PANTHER" id="PTHR10357">
    <property type="entry name" value="ALPHA-AMYLASE FAMILY MEMBER"/>
    <property type="match status" value="1"/>
</dbReference>
<dbReference type="CDD" id="cd11332">
    <property type="entry name" value="AmyAc_OligoGlu_TS"/>
    <property type="match status" value="1"/>
</dbReference>
<dbReference type="InterPro" id="IPR045857">
    <property type="entry name" value="O16G_dom_2"/>
</dbReference>
<dbReference type="Proteomes" id="UP001165124">
    <property type="component" value="Unassembled WGS sequence"/>
</dbReference>
<protein>
    <submittedName>
        <fullName evidence="4">Alpha-glucosidase</fullName>
    </submittedName>
</protein>
<dbReference type="GO" id="GO:0009313">
    <property type="term" value="P:oligosaccharide catabolic process"/>
    <property type="evidence" value="ECO:0007669"/>
    <property type="project" value="TreeGrafter"/>
</dbReference>
<dbReference type="SUPFAM" id="SSF51445">
    <property type="entry name" value="(Trans)glycosidases"/>
    <property type="match status" value="1"/>
</dbReference>
<evidence type="ECO:0000259" key="3">
    <source>
        <dbReference type="SMART" id="SM00642"/>
    </source>
</evidence>
<dbReference type="PANTHER" id="PTHR10357:SF179">
    <property type="entry name" value="NEUTRAL AND BASIC AMINO ACID TRANSPORT PROTEIN RBAT"/>
    <property type="match status" value="1"/>
</dbReference>
<evidence type="ECO:0000313" key="4">
    <source>
        <dbReference type="EMBL" id="GLW66558.1"/>
    </source>
</evidence>
<evidence type="ECO:0000256" key="1">
    <source>
        <dbReference type="ARBA" id="ARBA00008061"/>
    </source>
</evidence>
<sequence>MQHMDSPRWWRSAVIYQVYIRSFADGNGDGVGDIAGIRSRLPYLRDLGVDAIWITPWYTSPMVDAGYDVADYTDIDPLFGTRADAQELIREAHEHGIRVIVDLVPNHSSDRHAWFQAALAAAPGDPARERYVFRPGRGEDGELPPNNWQSVFGGPAWTRVPDGQWYLHLFAPEQPDLNWENPEVRAEFERVLRFWLDMGVDGFRIDVAHGLIKAPGLPDLSGDGEDVLEPTKRIDHPHWDRDGVHEIYRAWRRVSDAYPGERIFVAEAWVANPQRLSRYVRADELHTAFNFDFLRAPWDAARLREVVDSTLGALTEVGAPATWVLSNHDVVRHVTRYGREHTESRGPVHDPGDSLDLERGTRRARAAALLMLALPGGAYIYQGEELGLPEVEDIPEDRLQDPVWERSGHTRRGRDGCRVPLPWSGDAPPYGFSGEDVEPWLPQPESWKALSVERQTGDPASMLELYRSALRLRRENPALGDGDMRWNPAPDGVLSFSRDPGFTCVVNVSGEPCDLPAGAEVLLASGDLVDGRLPADTAVWLATS</sequence>
<dbReference type="Gene3D" id="3.90.400.10">
    <property type="entry name" value="Oligo-1,6-glucosidase, Domain 2"/>
    <property type="match status" value="1"/>
</dbReference>
<comment type="caution">
    <text evidence="4">The sequence shown here is derived from an EMBL/GenBank/DDBJ whole genome shotgun (WGS) entry which is preliminary data.</text>
</comment>
<gene>
    <name evidence="4" type="primary">malZ</name>
    <name evidence="4" type="ORF">Arub01_48020</name>
</gene>
<dbReference type="EMBL" id="BSRZ01000015">
    <property type="protein sequence ID" value="GLW66558.1"/>
    <property type="molecule type" value="Genomic_DNA"/>
</dbReference>
<accession>A0A9W6UXW2</accession>
<dbReference type="GO" id="GO:0004556">
    <property type="term" value="F:alpha-amylase activity"/>
    <property type="evidence" value="ECO:0007669"/>
    <property type="project" value="TreeGrafter"/>
</dbReference>
<dbReference type="SMART" id="SM00642">
    <property type="entry name" value="Aamy"/>
    <property type="match status" value="1"/>
</dbReference>
<dbReference type="Gene3D" id="3.20.20.80">
    <property type="entry name" value="Glycosidases"/>
    <property type="match status" value="2"/>
</dbReference>
<keyword evidence="5" id="KW-1185">Reference proteome</keyword>
<dbReference type="InterPro" id="IPR017853">
    <property type="entry name" value="GH"/>
</dbReference>
<comment type="similarity">
    <text evidence="1">Belongs to the glycosyl hydrolase 13 family.</text>
</comment>
<dbReference type="Pfam" id="PF00128">
    <property type="entry name" value="Alpha-amylase"/>
    <property type="match status" value="1"/>
</dbReference>
<dbReference type="FunFam" id="3.90.400.10:FF:000001">
    <property type="entry name" value="Maltase A3, isoform A"/>
    <property type="match status" value="1"/>
</dbReference>
<feature type="domain" description="Glycosyl hydrolase family 13 catalytic" evidence="3">
    <location>
        <begin position="17"/>
        <end position="418"/>
    </location>
</feature>
<dbReference type="AlphaFoldDB" id="A0A9W6UXW2"/>
<evidence type="ECO:0000256" key="2">
    <source>
        <dbReference type="ARBA" id="ARBA00023180"/>
    </source>
</evidence>
<dbReference type="InterPro" id="IPR006047">
    <property type="entry name" value="GH13_cat_dom"/>
</dbReference>
<evidence type="ECO:0000313" key="5">
    <source>
        <dbReference type="Proteomes" id="UP001165124"/>
    </source>
</evidence>
<reference evidence="4" key="1">
    <citation type="submission" date="2023-02" db="EMBL/GenBank/DDBJ databases">
        <title>Actinomadura rubrobrunea NBRC 14622.</title>
        <authorList>
            <person name="Ichikawa N."/>
            <person name="Sato H."/>
            <person name="Tonouchi N."/>
        </authorList>
    </citation>
    <scope>NUCLEOTIDE SEQUENCE</scope>
    <source>
        <strain evidence="4">NBRC 14622</strain>
    </source>
</reference>
<proteinExistence type="inferred from homology"/>